<accession>A0ABY5S957</accession>
<keyword evidence="1" id="KW-0378">Hydrolase</keyword>
<proteinExistence type="predicted"/>
<sequence>MVMKLFVSDIDGTLMDSRKQIRDEDVRAIREANQMGVAICLASGRMYEEIRLVMDELEVPCYAICQNGAAIIGLDGGIIQSNDYHADLALSVREAVRHPELVTVICSADGNYVSELTPEAERVGKRFLTPLRERREVMSDIAQGMPVTKFSIYGTVPLLQSMLDQLQDQYGDRITASFSDPDGIDVMPGGVDKGTGVELLMRLLGIQGEEAVCIGDSFNDLAMFRACSRSVAMSHAPDAIRIAATHKADTVGQAIIEFLGK</sequence>
<gene>
    <name evidence="1" type="ORF">L1F29_00765</name>
</gene>
<dbReference type="SFLD" id="SFLDS00003">
    <property type="entry name" value="Haloacid_Dehalogenase"/>
    <property type="match status" value="1"/>
</dbReference>
<dbReference type="SUPFAM" id="SSF56784">
    <property type="entry name" value="HAD-like"/>
    <property type="match status" value="1"/>
</dbReference>
<dbReference type="Proteomes" id="UP001057877">
    <property type="component" value="Chromosome"/>
</dbReference>
<dbReference type="EMBL" id="CP091430">
    <property type="protein sequence ID" value="UVI30457.1"/>
    <property type="molecule type" value="Genomic_DNA"/>
</dbReference>
<name>A0ABY5S957_9BACL</name>
<protein>
    <submittedName>
        <fullName evidence="1">HAD family hydrolase</fullName>
    </submittedName>
</protein>
<dbReference type="PANTHER" id="PTHR10000:SF8">
    <property type="entry name" value="HAD SUPERFAMILY HYDROLASE-LIKE, TYPE 3"/>
    <property type="match status" value="1"/>
</dbReference>
<evidence type="ECO:0000313" key="2">
    <source>
        <dbReference type="Proteomes" id="UP001057877"/>
    </source>
</evidence>
<dbReference type="Gene3D" id="3.40.50.1000">
    <property type="entry name" value="HAD superfamily/HAD-like"/>
    <property type="match status" value="1"/>
</dbReference>
<evidence type="ECO:0000313" key="1">
    <source>
        <dbReference type="EMBL" id="UVI30457.1"/>
    </source>
</evidence>
<dbReference type="SFLD" id="SFLDG01140">
    <property type="entry name" value="C2.B:_Phosphomannomutase_and_P"/>
    <property type="match status" value="1"/>
</dbReference>
<dbReference type="GO" id="GO:0016787">
    <property type="term" value="F:hydrolase activity"/>
    <property type="evidence" value="ECO:0007669"/>
    <property type="project" value="UniProtKB-KW"/>
</dbReference>
<dbReference type="Gene3D" id="3.30.1240.10">
    <property type="match status" value="1"/>
</dbReference>
<dbReference type="InterPro" id="IPR036412">
    <property type="entry name" value="HAD-like_sf"/>
</dbReference>
<dbReference type="RefSeq" id="WP_258386521.1">
    <property type="nucleotide sequence ID" value="NZ_CP091430.1"/>
</dbReference>
<dbReference type="NCBIfam" id="TIGR00099">
    <property type="entry name" value="Cof-subfamily"/>
    <property type="match status" value="1"/>
</dbReference>
<organism evidence="1 2">
    <name type="scientific">Paenibacillus spongiae</name>
    <dbReference type="NCBI Taxonomy" id="2909671"/>
    <lineage>
        <taxon>Bacteria</taxon>
        <taxon>Bacillati</taxon>
        <taxon>Bacillota</taxon>
        <taxon>Bacilli</taxon>
        <taxon>Bacillales</taxon>
        <taxon>Paenibacillaceae</taxon>
        <taxon>Paenibacillus</taxon>
    </lineage>
</organism>
<dbReference type="NCBIfam" id="TIGR01484">
    <property type="entry name" value="HAD-SF-IIB"/>
    <property type="match status" value="1"/>
</dbReference>
<keyword evidence="2" id="KW-1185">Reference proteome</keyword>
<dbReference type="Pfam" id="PF08282">
    <property type="entry name" value="Hydrolase_3"/>
    <property type="match status" value="1"/>
</dbReference>
<reference evidence="1" key="1">
    <citation type="submission" date="2022-01" db="EMBL/GenBank/DDBJ databases">
        <title>Paenibacillus spongiae sp. nov., isolated from marine sponge.</title>
        <authorList>
            <person name="Li Z."/>
            <person name="Zhang M."/>
        </authorList>
    </citation>
    <scope>NUCLEOTIDE SEQUENCE</scope>
    <source>
        <strain evidence="1">PHS-Z3</strain>
    </source>
</reference>
<dbReference type="InterPro" id="IPR000150">
    <property type="entry name" value="Cof"/>
</dbReference>
<dbReference type="InterPro" id="IPR023214">
    <property type="entry name" value="HAD_sf"/>
</dbReference>
<dbReference type="PANTHER" id="PTHR10000">
    <property type="entry name" value="PHOSPHOSERINE PHOSPHATASE"/>
    <property type="match status" value="1"/>
</dbReference>
<dbReference type="InterPro" id="IPR006379">
    <property type="entry name" value="HAD-SF_hydro_IIB"/>
</dbReference>